<evidence type="ECO:0000313" key="1">
    <source>
        <dbReference type="EMBL" id="MBX41473.1"/>
    </source>
</evidence>
<organism evidence="1">
    <name type="scientific">Rhizophora mucronata</name>
    <name type="common">Asiatic mangrove</name>
    <dbReference type="NCBI Taxonomy" id="61149"/>
    <lineage>
        <taxon>Eukaryota</taxon>
        <taxon>Viridiplantae</taxon>
        <taxon>Streptophyta</taxon>
        <taxon>Embryophyta</taxon>
        <taxon>Tracheophyta</taxon>
        <taxon>Spermatophyta</taxon>
        <taxon>Magnoliopsida</taxon>
        <taxon>eudicotyledons</taxon>
        <taxon>Gunneridae</taxon>
        <taxon>Pentapetalae</taxon>
        <taxon>rosids</taxon>
        <taxon>fabids</taxon>
        <taxon>Malpighiales</taxon>
        <taxon>Rhizophoraceae</taxon>
        <taxon>Rhizophora</taxon>
    </lineage>
</organism>
<dbReference type="AlphaFoldDB" id="A0A2P2NGA6"/>
<protein>
    <submittedName>
        <fullName evidence="1">Uncharacterized protein</fullName>
    </submittedName>
</protein>
<reference evidence="1" key="1">
    <citation type="submission" date="2018-02" db="EMBL/GenBank/DDBJ databases">
        <title>Rhizophora mucronata_Transcriptome.</title>
        <authorList>
            <person name="Meera S.P."/>
            <person name="Sreeshan A."/>
            <person name="Augustine A."/>
        </authorList>
    </citation>
    <scope>NUCLEOTIDE SEQUENCE</scope>
    <source>
        <tissue evidence="1">Leaf</tissue>
    </source>
</reference>
<name>A0A2P2NGA6_RHIMU</name>
<sequence>MCRDFNSRVLNDFIQKCCHQLRPFVLHQSCHHSQITSLQVGYSCFSHVPEQSESRLKILACHGCLY</sequence>
<dbReference type="EMBL" id="GGEC01060989">
    <property type="protein sequence ID" value="MBX41473.1"/>
    <property type="molecule type" value="Transcribed_RNA"/>
</dbReference>
<accession>A0A2P2NGA6</accession>
<proteinExistence type="predicted"/>